<evidence type="ECO:0000313" key="3">
    <source>
        <dbReference type="Proteomes" id="UP000700706"/>
    </source>
</evidence>
<evidence type="ECO:0000256" key="1">
    <source>
        <dbReference type="SAM" id="MobiDB-lite"/>
    </source>
</evidence>
<feature type="region of interest" description="Disordered" evidence="1">
    <location>
        <begin position="166"/>
        <end position="185"/>
    </location>
</feature>
<dbReference type="Proteomes" id="UP000700706">
    <property type="component" value="Unassembled WGS sequence"/>
</dbReference>
<protein>
    <submittedName>
        <fullName evidence="2">Uncharacterized protein</fullName>
    </submittedName>
</protein>
<dbReference type="Gene3D" id="2.130.10.10">
    <property type="entry name" value="YVTN repeat-like/Quinoprotein amine dehydrogenase"/>
    <property type="match status" value="1"/>
</dbReference>
<evidence type="ECO:0000313" key="2">
    <source>
        <dbReference type="EMBL" id="MBW8725772.1"/>
    </source>
</evidence>
<comment type="caution">
    <text evidence="2">The sequence shown here is derived from an EMBL/GenBank/DDBJ whole genome shotgun (WGS) entry which is preliminary data.</text>
</comment>
<dbReference type="SUPFAM" id="SSF50969">
    <property type="entry name" value="YVTN repeat-like/Quinoprotein amine dehydrogenase"/>
    <property type="match status" value="1"/>
</dbReference>
<dbReference type="EMBL" id="JAEKLZ010000184">
    <property type="protein sequence ID" value="MBW8725772.1"/>
    <property type="molecule type" value="Genomic_DNA"/>
</dbReference>
<dbReference type="AlphaFoldDB" id="A0A952FIT3"/>
<proteinExistence type="predicted"/>
<name>A0A952FIT3_9PROT</name>
<dbReference type="InterPro" id="IPR015943">
    <property type="entry name" value="WD40/YVTN_repeat-like_dom_sf"/>
</dbReference>
<accession>A0A952FIT3</accession>
<reference evidence="2" key="1">
    <citation type="submission" date="2020-06" db="EMBL/GenBank/DDBJ databases">
        <title>Stable isotope informed genome-resolved metagenomics uncovers potential trophic interactions in rhizosphere soil.</title>
        <authorList>
            <person name="Starr E.P."/>
            <person name="Shi S."/>
            <person name="Blazewicz S.J."/>
            <person name="Koch B.J."/>
            <person name="Probst A.J."/>
            <person name="Hungate B.A."/>
            <person name="Pett-Ridge J."/>
            <person name="Firestone M.K."/>
            <person name="Banfield J.F."/>
        </authorList>
    </citation>
    <scope>NUCLEOTIDE SEQUENCE</scope>
    <source>
        <strain evidence="2">YM_69_17</strain>
    </source>
</reference>
<organism evidence="2 3">
    <name type="scientific">Inquilinus limosus</name>
    <dbReference type="NCBI Taxonomy" id="171674"/>
    <lineage>
        <taxon>Bacteria</taxon>
        <taxon>Pseudomonadati</taxon>
        <taxon>Pseudomonadota</taxon>
        <taxon>Alphaproteobacteria</taxon>
        <taxon>Rhodospirillales</taxon>
        <taxon>Rhodospirillaceae</taxon>
        <taxon>Inquilinus</taxon>
    </lineage>
</organism>
<gene>
    <name evidence="2" type="ORF">JF625_11540</name>
</gene>
<dbReference type="InterPro" id="IPR011044">
    <property type="entry name" value="Quino_amine_DH_bsu"/>
</dbReference>
<sequence>MAMIAVAAGIVGWRWTTPIPVCSAAPEAPAEGCVAGFAIHDLDVGRTGSIALSQDASRLLLVGAAGSADGAPRVLAALRTQDGGEDWRLPAAGLEDSVALSPDGDRVAVWHKESQPRVLTIPDGAVVAEARSPGRTMWELPAFDVTFSADGHALLFGGVIPRRLHPLSGEAPRPDPAAGAAQPEECPTQIGQSAYGGGVISRDFRLAVFYNSWDDDKFGPGRVTDDRFLQSGLCGLRFFLMAPPPPGWSTVPVVFASFSPGSDRLAIVYSDSDRPGDQTLIEIRDTSAKVEDMPYSDGRTAAVLARFPVRGLVGFGHRIGWSPDGRRLAVISLSRNRAAEARIFAVP</sequence>